<evidence type="ECO:0000313" key="1">
    <source>
        <dbReference type="EMBL" id="BBI30961.1"/>
    </source>
</evidence>
<dbReference type="EMBL" id="AP019400">
    <property type="protein sequence ID" value="BBI30961.1"/>
    <property type="molecule type" value="Genomic_DNA"/>
</dbReference>
<proteinExistence type="predicted"/>
<evidence type="ECO:0000313" key="2">
    <source>
        <dbReference type="Proteomes" id="UP000289856"/>
    </source>
</evidence>
<dbReference type="AlphaFoldDB" id="A0A3T1CYS6"/>
<name>A0A3T1CYS6_9BACL</name>
<sequence>MAGLLVGVLVGLLLGVLVLLVLLLLLFLLLLPLEQAVIDSTSRIVTHPSMYNRRLIA</sequence>
<protein>
    <submittedName>
        <fullName evidence="1">Uncharacterized protein</fullName>
    </submittedName>
</protein>
<keyword evidence="2" id="KW-1185">Reference proteome</keyword>
<gene>
    <name evidence="1" type="ORF">KCTCHS21_03600</name>
</gene>
<dbReference type="KEGG" id="cohn:KCTCHS21_03600"/>
<reference evidence="1 2" key="1">
    <citation type="submission" date="2019-01" db="EMBL/GenBank/DDBJ databases">
        <title>Complete genome sequence of Cohnella hallensis HS21 isolated from Korean fir (Abies koreana) rhizospheric soil.</title>
        <authorList>
            <person name="Jiang L."/>
            <person name="Kang S.W."/>
            <person name="Kim S."/>
            <person name="Jung J."/>
            <person name="Kim C.Y."/>
            <person name="Kim D.H."/>
            <person name="Kim S.W."/>
            <person name="Lee J."/>
        </authorList>
    </citation>
    <scope>NUCLEOTIDE SEQUENCE [LARGE SCALE GENOMIC DNA]</scope>
    <source>
        <strain evidence="1 2">HS21</strain>
    </source>
</reference>
<organism evidence="1 2">
    <name type="scientific">Cohnella abietis</name>
    <dbReference type="NCBI Taxonomy" id="2507935"/>
    <lineage>
        <taxon>Bacteria</taxon>
        <taxon>Bacillati</taxon>
        <taxon>Bacillota</taxon>
        <taxon>Bacilli</taxon>
        <taxon>Bacillales</taxon>
        <taxon>Paenibacillaceae</taxon>
        <taxon>Cohnella</taxon>
    </lineage>
</organism>
<dbReference type="Proteomes" id="UP000289856">
    <property type="component" value="Chromosome"/>
</dbReference>
<accession>A0A3T1CYS6</accession>